<reference evidence="10 11" key="1">
    <citation type="journal article" date="2015" name="Genome Announc.">
        <title>Genome Sequence of a Sulfate-Reducing Thermophilic Bacterium, Thermodesulfobacterium commune DSM 2178T (Phylum Thermodesulfobacteria).</title>
        <authorList>
            <person name="Bhatnagar S."/>
            <person name="Badger J.H."/>
            <person name="Madupu R."/>
            <person name="Khouri H.M."/>
            <person name="O'Connor E.M."/>
            <person name="Robb F.T."/>
            <person name="Ward N.L."/>
            <person name="Eisen J.A."/>
        </authorList>
    </citation>
    <scope>NUCLEOTIDE SEQUENCE [LARGE SCALE GENOMIC DNA]</scope>
    <source>
        <strain evidence="10 11">DSM 2178</strain>
    </source>
</reference>
<keyword evidence="6" id="KW-0676">Redox-active center</keyword>
<dbReference type="GO" id="GO:0042597">
    <property type="term" value="C:periplasmic space"/>
    <property type="evidence" value="ECO:0007669"/>
    <property type="project" value="UniProtKB-SubCell"/>
</dbReference>
<dbReference type="Gene3D" id="3.40.30.10">
    <property type="entry name" value="Glutaredoxin"/>
    <property type="match status" value="1"/>
</dbReference>
<evidence type="ECO:0000256" key="1">
    <source>
        <dbReference type="ARBA" id="ARBA00004418"/>
    </source>
</evidence>
<dbReference type="Proteomes" id="UP000028481">
    <property type="component" value="Chromosome"/>
</dbReference>
<dbReference type="Gene3D" id="3.10.450.70">
    <property type="entry name" value="Disulphide bond isomerase, DsbC/G, N-terminal"/>
    <property type="match status" value="1"/>
</dbReference>
<name>A0A075WTQ7_9BACT</name>
<dbReference type="InterPro" id="IPR018950">
    <property type="entry name" value="DiS-bond_isomerase_DsbC/G_N"/>
</dbReference>
<feature type="domain" description="Disulphide bond isomerase DsbC/G N-terminal" evidence="7">
    <location>
        <begin position="31"/>
        <end position="97"/>
    </location>
</feature>
<dbReference type="RefSeq" id="WP_038062875.1">
    <property type="nucleotide sequence ID" value="NZ_CP008796.1"/>
</dbReference>
<dbReference type="AlphaFoldDB" id="A0A075WTQ7"/>
<dbReference type="PROSITE" id="PS51257">
    <property type="entry name" value="PROKAR_LIPOPROTEIN"/>
    <property type="match status" value="1"/>
</dbReference>
<dbReference type="HOGENOM" id="CLU_083593_1_1_0"/>
<dbReference type="CDD" id="cd03020">
    <property type="entry name" value="DsbA_DsbC_DsbG"/>
    <property type="match status" value="1"/>
</dbReference>
<dbReference type="eggNOG" id="COG1651">
    <property type="taxonomic scope" value="Bacteria"/>
</dbReference>
<comment type="similarity">
    <text evidence="2">Belongs to the thioredoxin family. DsbC subfamily.</text>
</comment>
<dbReference type="InterPro" id="IPR012336">
    <property type="entry name" value="Thioredoxin-like_fold"/>
</dbReference>
<evidence type="ECO:0000313" key="9">
    <source>
        <dbReference type="EMBL" id="AIH04253.1"/>
    </source>
</evidence>
<dbReference type="SUPFAM" id="SSF52833">
    <property type="entry name" value="Thioredoxin-like"/>
    <property type="match status" value="1"/>
</dbReference>
<dbReference type="KEGG" id="tcm:HL41_05530"/>
<keyword evidence="11" id="KW-1185">Reference proteome</keyword>
<dbReference type="InterPro" id="IPR009094">
    <property type="entry name" value="DiS-bond_isomerase_DsbC/G_N_sf"/>
</dbReference>
<evidence type="ECO:0000256" key="4">
    <source>
        <dbReference type="ARBA" id="ARBA00022764"/>
    </source>
</evidence>
<evidence type="ECO:0000259" key="7">
    <source>
        <dbReference type="Pfam" id="PF10411"/>
    </source>
</evidence>
<evidence type="ECO:0000256" key="3">
    <source>
        <dbReference type="ARBA" id="ARBA00022729"/>
    </source>
</evidence>
<dbReference type="InterPro" id="IPR036249">
    <property type="entry name" value="Thioredoxin-like_sf"/>
</dbReference>
<evidence type="ECO:0000256" key="2">
    <source>
        <dbReference type="ARBA" id="ARBA00009813"/>
    </source>
</evidence>
<sequence length="253" mass="27982">MTKKFVPLMLSLSFILVGCSKGLGGSGGCPTVKEFQKKLDNLQPGIQIEKIEKSPIPGLCKVVIKISEFNKALFYTDAKGNYIISGNIIDIAQKKDIIREEMEKLNKKVLDKNTLAEVEKLVDLTYGNSPNVVYFITDPDCPVCKRAEPVLENLAKEGKITVKTILLPLESLHPEAKNKSISLICDKKGFQDLIQGYKGANLCASGKEKIEKNIDFMFNKIGVTGTPAFIFPDGEVVIGWVGPEFILNKFNLR</sequence>
<evidence type="ECO:0000259" key="8">
    <source>
        <dbReference type="Pfam" id="PF13098"/>
    </source>
</evidence>
<comment type="subcellular location">
    <subcellularLocation>
        <location evidence="1">Periplasm</location>
    </subcellularLocation>
</comment>
<dbReference type="InterPro" id="IPR033954">
    <property type="entry name" value="DiS-bond_Isoase_DsbC/G"/>
</dbReference>
<dbReference type="InterPro" id="IPR051470">
    <property type="entry name" value="Thiol:disulfide_interchange"/>
</dbReference>
<evidence type="ECO:0000256" key="6">
    <source>
        <dbReference type="ARBA" id="ARBA00023284"/>
    </source>
</evidence>
<dbReference type="PaxDb" id="289377-HL41_05530"/>
<protein>
    <recommendedName>
        <fullName evidence="12">Thiol:disulfide interchange protein</fullName>
    </recommendedName>
</protein>
<gene>
    <name evidence="9" type="ORF">HL41_05530</name>
    <name evidence="10" type="ORF">HL41_05555</name>
</gene>
<evidence type="ECO:0008006" key="12">
    <source>
        <dbReference type="Google" id="ProtNLM"/>
    </source>
</evidence>
<dbReference type="SUPFAM" id="SSF54423">
    <property type="entry name" value="DsbC/DsbG N-terminal domain-like"/>
    <property type="match status" value="1"/>
</dbReference>
<evidence type="ECO:0000313" key="11">
    <source>
        <dbReference type="Proteomes" id="UP000028481"/>
    </source>
</evidence>
<dbReference type="PANTHER" id="PTHR35272">
    <property type="entry name" value="THIOL:DISULFIDE INTERCHANGE PROTEIN DSBC-RELATED"/>
    <property type="match status" value="1"/>
</dbReference>
<keyword evidence="3" id="KW-0732">Signal</keyword>
<dbReference type="Pfam" id="PF13098">
    <property type="entry name" value="Thioredoxin_2"/>
    <property type="match status" value="1"/>
</dbReference>
<dbReference type="KEGG" id="tcm:HL41_05555"/>
<proteinExistence type="inferred from homology"/>
<keyword evidence="5" id="KW-1015">Disulfide bond</keyword>
<dbReference type="PANTHER" id="PTHR35272:SF3">
    <property type="entry name" value="THIOL:DISULFIDE INTERCHANGE PROTEIN DSBC"/>
    <property type="match status" value="1"/>
</dbReference>
<dbReference type="STRING" id="289377.HL41_05530"/>
<feature type="domain" description="Thioredoxin-like fold" evidence="8">
    <location>
        <begin position="128"/>
        <end position="240"/>
    </location>
</feature>
<keyword evidence="4" id="KW-0574">Periplasm</keyword>
<accession>A0A075WTQ7</accession>
<dbReference type="EMBL" id="CP008796">
    <property type="protein sequence ID" value="AIH04253.1"/>
    <property type="molecule type" value="Genomic_DNA"/>
</dbReference>
<evidence type="ECO:0000256" key="5">
    <source>
        <dbReference type="ARBA" id="ARBA00023157"/>
    </source>
</evidence>
<dbReference type="EMBL" id="CP008796">
    <property type="protein sequence ID" value="AIH04256.1"/>
    <property type="molecule type" value="Genomic_DNA"/>
</dbReference>
<evidence type="ECO:0000313" key="10">
    <source>
        <dbReference type="EMBL" id="AIH04256.1"/>
    </source>
</evidence>
<dbReference type="Pfam" id="PF10411">
    <property type="entry name" value="DsbC_N"/>
    <property type="match status" value="1"/>
</dbReference>
<organism evidence="10 11">
    <name type="scientific">Thermodesulfobacterium commune DSM 2178</name>
    <dbReference type="NCBI Taxonomy" id="289377"/>
    <lineage>
        <taxon>Bacteria</taxon>
        <taxon>Pseudomonadati</taxon>
        <taxon>Thermodesulfobacteriota</taxon>
        <taxon>Thermodesulfobacteria</taxon>
        <taxon>Thermodesulfobacteriales</taxon>
        <taxon>Thermodesulfobacteriaceae</taxon>
        <taxon>Thermodesulfobacterium</taxon>
    </lineage>
</organism>
<dbReference type="OrthoDB" id="12976at2"/>